<protein>
    <submittedName>
        <fullName evidence="1">Uncharacterized protein</fullName>
    </submittedName>
</protein>
<dbReference type="EMBL" id="BMAV01019520">
    <property type="protein sequence ID" value="GFY72581.1"/>
    <property type="molecule type" value="Genomic_DNA"/>
</dbReference>
<proteinExistence type="predicted"/>
<dbReference type="Proteomes" id="UP000886998">
    <property type="component" value="Unassembled WGS sequence"/>
</dbReference>
<name>A0A8X6YGN1_9ARAC</name>
<dbReference type="AlphaFoldDB" id="A0A8X6YGN1"/>
<organism evidence="1 2">
    <name type="scientific">Trichonephila inaurata madagascariensis</name>
    <dbReference type="NCBI Taxonomy" id="2747483"/>
    <lineage>
        <taxon>Eukaryota</taxon>
        <taxon>Metazoa</taxon>
        <taxon>Ecdysozoa</taxon>
        <taxon>Arthropoda</taxon>
        <taxon>Chelicerata</taxon>
        <taxon>Arachnida</taxon>
        <taxon>Araneae</taxon>
        <taxon>Araneomorphae</taxon>
        <taxon>Entelegynae</taxon>
        <taxon>Araneoidea</taxon>
        <taxon>Nephilidae</taxon>
        <taxon>Trichonephila</taxon>
        <taxon>Trichonephila inaurata</taxon>
    </lineage>
</organism>
<dbReference type="OrthoDB" id="6154036at2759"/>
<sequence length="85" mass="9599">MSTDDDIPVAIDGTWQKLMGMRSLNGAVICNKCFIYRQISGQASILSRFCKCPNKMHNGGNCKAQSLETVEVYWKFQEPRNLPTL</sequence>
<reference evidence="1" key="1">
    <citation type="submission" date="2020-08" db="EMBL/GenBank/DDBJ databases">
        <title>Multicomponent nature underlies the extraordinary mechanical properties of spider dragline silk.</title>
        <authorList>
            <person name="Kono N."/>
            <person name="Nakamura H."/>
            <person name="Mori M."/>
            <person name="Yoshida Y."/>
            <person name="Ohtoshi R."/>
            <person name="Malay A.D."/>
            <person name="Moran D.A.P."/>
            <person name="Tomita M."/>
            <person name="Numata K."/>
            <person name="Arakawa K."/>
        </authorList>
    </citation>
    <scope>NUCLEOTIDE SEQUENCE</scope>
</reference>
<comment type="caution">
    <text evidence="1">The sequence shown here is derived from an EMBL/GenBank/DDBJ whole genome shotgun (WGS) entry which is preliminary data.</text>
</comment>
<evidence type="ECO:0000313" key="2">
    <source>
        <dbReference type="Proteomes" id="UP000886998"/>
    </source>
</evidence>
<gene>
    <name evidence="1" type="ORF">TNIN_66011</name>
</gene>
<keyword evidence="2" id="KW-1185">Reference proteome</keyword>
<evidence type="ECO:0000313" key="1">
    <source>
        <dbReference type="EMBL" id="GFY72581.1"/>
    </source>
</evidence>
<accession>A0A8X6YGN1</accession>